<proteinExistence type="predicted"/>
<comment type="caution">
    <text evidence="1">The sequence shown here is derived from an EMBL/GenBank/DDBJ whole genome shotgun (WGS) entry which is preliminary data.</text>
</comment>
<dbReference type="AlphaFoldDB" id="A0A011V3X5"/>
<dbReference type="Proteomes" id="UP000021369">
    <property type="component" value="Unassembled WGS sequence"/>
</dbReference>
<evidence type="ECO:0000313" key="1">
    <source>
        <dbReference type="EMBL" id="EXM40167.1"/>
    </source>
</evidence>
<organism evidence="1 2">
    <name type="scientific">Ruminococcus albus SY3</name>
    <dbReference type="NCBI Taxonomy" id="1341156"/>
    <lineage>
        <taxon>Bacteria</taxon>
        <taxon>Bacillati</taxon>
        <taxon>Bacillota</taxon>
        <taxon>Clostridia</taxon>
        <taxon>Eubacteriales</taxon>
        <taxon>Oscillospiraceae</taxon>
        <taxon>Ruminococcus</taxon>
    </lineage>
</organism>
<name>A0A011V3X5_RUMAL</name>
<dbReference type="EMBL" id="JEOB01000002">
    <property type="protein sequence ID" value="EXM40167.1"/>
    <property type="molecule type" value="Genomic_DNA"/>
</dbReference>
<protein>
    <submittedName>
        <fullName evidence="1">Uncharacterized protein</fullName>
    </submittedName>
</protein>
<evidence type="ECO:0000313" key="2">
    <source>
        <dbReference type="Proteomes" id="UP000021369"/>
    </source>
</evidence>
<keyword evidence="2" id="KW-1185">Reference proteome</keyword>
<reference evidence="1 2" key="1">
    <citation type="submission" date="2013-06" db="EMBL/GenBank/DDBJ databases">
        <title>Rumen cellulosomics: divergent fiber-degrading strategies revealed by comparative genome-wide analysis of six Ruminococcal strains.</title>
        <authorList>
            <person name="Dassa B."/>
            <person name="Borovok I."/>
            <person name="Lamed R."/>
            <person name="Flint H."/>
            <person name="Yeoman C.J."/>
            <person name="White B."/>
            <person name="Bayer E.A."/>
        </authorList>
    </citation>
    <scope>NUCLEOTIDE SEQUENCE [LARGE SCALE GENOMIC DNA]</scope>
    <source>
        <strain evidence="1 2">SY3</strain>
    </source>
</reference>
<sequence length="107" mass="12692">MERAQLIASIESGRQLGVRKYMDIGGTHISYTYAIQKLNGRYIVFVDEYDVDRYYENELEDTEKVTVYDTLDEFFDNFITKYDVSPEDFCKSKGSKYFSAEFYRHLT</sequence>
<accession>A0A011V3X5</accession>
<dbReference type="OrthoDB" id="5521206at2"/>
<dbReference type="PATRIC" id="fig|1341156.4.peg.1832"/>
<gene>
    <name evidence="1" type="ORF">RASY3_07090</name>
</gene>